<protein>
    <submittedName>
        <fullName evidence="2">Uncharacterized protein</fullName>
    </submittedName>
</protein>
<gene>
    <name evidence="2" type="ORF">Enr13x_11960</name>
</gene>
<name>A0A518HKJ6_9BACT</name>
<accession>A0A518HKJ6</accession>
<dbReference type="KEGG" id="snep:Enr13x_11960"/>
<dbReference type="EMBL" id="CP037423">
    <property type="protein sequence ID" value="QDV41358.1"/>
    <property type="molecule type" value="Genomic_DNA"/>
</dbReference>
<sequence>MEASHPTAWKTNACPPPATFRACHSRRRRDRARVQSVFANPLRILALLAVASLAAGCGSQSTDVADTQPAAAETQRGADPDQAQPTEVVSQFLDRVRRGGQEASSNELLTKLAQQELTRIGRPFEFPGSPDTRFEVRQAFPVPDQDDAVWVHTFLTEPSDSGENFQYEVVWTLRKETEGWRVSGFVIDQGDGMEPLEFDFENGDEMAARLAALEQTEGPVNR</sequence>
<evidence type="ECO:0000313" key="3">
    <source>
        <dbReference type="Proteomes" id="UP000319004"/>
    </source>
</evidence>
<dbReference type="Proteomes" id="UP000319004">
    <property type="component" value="Chromosome"/>
</dbReference>
<keyword evidence="3" id="KW-1185">Reference proteome</keyword>
<proteinExistence type="predicted"/>
<evidence type="ECO:0000313" key="2">
    <source>
        <dbReference type="EMBL" id="QDV41358.1"/>
    </source>
</evidence>
<dbReference type="AlphaFoldDB" id="A0A518HKJ6"/>
<evidence type="ECO:0000256" key="1">
    <source>
        <dbReference type="SAM" id="MobiDB-lite"/>
    </source>
</evidence>
<reference evidence="2 3" key="1">
    <citation type="submission" date="2019-03" db="EMBL/GenBank/DDBJ databases">
        <title>Deep-cultivation of Planctomycetes and their phenomic and genomic characterization uncovers novel biology.</title>
        <authorList>
            <person name="Wiegand S."/>
            <person name="Jogler M."/>
            <person name="Boedeker C."/>
            <person name="Pinto D."/>
            <person name="Vollmers J."/>
            <person name="Rivas-Marin E."/>
            <person name="Kohn T."/>
            <person name="Peeters S.H."/>
            <person name="Heuer A."/>
            <person name="Rast P."/>
            <person name="Oberbeckmann S."/>
            <person name="Bunk B."/>
            <person name="Jeske O."/>
            <person name="Meyerdierks A."/>
            <person name="Storesund J.E."/>
            <person name="Kallscheuer N."/>
            <person name="Luecker S."/>
            <person name="Lage O.M."/>
            <person name="Pohl T."/>
            <person name="Merkel B.J."/>
            <person name="Hornburger P."/>
            <person name="Mueller R.-W."/>
            <person name="Bruemmer F."/>
            <person name="Labrenz M."/>
            <person name="Spormann A.M."/>
            <person name="Op den Camp H."/>
            <person name="Overmann J."/>
            <person name="Amann R."/>
            <person name="Jetten M.S.M."/>
            <person name="Mascher T."/>
            <person name="Medema M.H."/>
            <person name="Devos D.P."/>
            <person name="Kaster A.-K."/>
            <person name="Ovreas L."/>
            <person name="Rohde M."/>
            <person name="Galperin M.Y."/>
            <person name="Jogler C."/>
        </authorList>
    </citation>
    <scope>NUCLEOTIDE SEQUENCE [LARGE SCALE GENOMIC DNA]</scope>
    <source>
        <strain evidence="2 3">Enr13</strain>
    </source>
</reference>
<organism evidence="2 3">
    <name type="scientific">Stieleria neptunia</name>
    <dbReference type="NCBI Taxonomy" id="2527979"/>
    <lineage>
        <taxon>Bacteria</taxon>
        <taxon>Pseudomonadati</taxon>
        <taxon>Planctomycetota</taxon>
        <taxon>Planctomycetia</taxon>
        <taxon>Pirellulales</taxon>
        <taxon>Pirellulaceae</taxon>
        <taxon>Stieleria</taxon>
    </lineage>
</organism>
<feature type="region of interest" description="Disordered" evidence="1">
    <location>
        <begin position="59"/>
        <end position="86"/>
    </location>
</feature>